<feature type="transmembrane region" description="Helical" evidence="7">
    <location>
        <begin position="241"/>
        <end position="261"/>
    </location>
</feature>
<feature type="transmembrane region" description="Helical" evidence="7">
    <location>
        <begin position="123"/>
        <end position="141"/>
    </location>
</feature>
<comment type="subcellular location">
    <subcellularLocation>
        <location evidence="1">Cell membrane</location>
        <topology evidence="1">Multi-pass membrane protein</topology>
    </subcellularLocation>
</comment>
<dbReference type="PANTHER" id="PTHR42920">
    <property type="entry name" value="OS03G0707200 PROTEIN-RELATED"/>
    <property type="match status" value="1"/>
</dbReference>
<feature type="transmembrane region" description="Helical" evidence="7">
    <location>
        <begin position="67"/>
        <end position="84"/>
    </location>
</feature>
<gene>
    <name evidence="9" type="ORF">P9271_19785</name>
</gene>
<organism evidence="9 10">
    <name type="scientific">Metabacillus fastidiosus</name>
    <dbReference type="NCBI Taxonomy" id="1458"/>
    <lineage>
        <taxon>Bacteria</taxon>
        <taxon>Bacillati</taxon>
        <taxon>Bacillota</taxon>
        <taxon>Bacilli</taxon>
        <taxon>Bacillales</taxon>
        <taxon>Bacillaceae</taxon>
        <taxon>Metabacillus</taxon>
    </lineage>
</organism>
<keyword evidence="6 7" id="KW-0472">Membrane</keyword>
<dbReference type="SUPFAM" id="SSF103481">
    <property type="entry name" value="Multidrug resistance efflux transporter EmrE"/>
    <property type="match status" value="2"/>
</dbReference>
<keyword evidence="10" id="KW-1185">Reference proteome</keyword>
<dbReference type="RefSeq" id="WP_328015788.1">
    <property type="nucleotide sequence ID" value="NZ_JARTFS010000018.1"/>
</dbReference>
<evidence type="ECO:0000256" key="6">
    <source>
        <dbReference type="ARBA" id="ARBA00023136"/>
    </source>
</evidence>
<reference evidence="9 10" key="1">
    <citation type="submission" date="2023-03" db="EMBL/GenBank/DDBJ databases">
        <title>Bacillus Genome Sequencing.</title>
        <authorList>
            <person name="Dunlap C."/>
        </authorList>
    </citation>
    <scope>NUCLEOTIDE SEQUENCE [LARGE SCALE GENOMIC DNA]</scope>
    <source>
        <strain evidence="9 10">NRS-1717</strain>
    </source>
</reference>
<comment type="caution">
    <text evidence="9">The sequence shown here is derived from an EMBL/GenBank/DDBJ whole genome shotgun (WGS) entry which is preliminary data.</text>
</comment>
<sequence length="303" mass="32930">MKTWQYAFIVFLGGCCYGLLSTFVKLAYAAGFSMPEVTGSQFLFGAIFIWIIALFTKKQKLQFGQIFKLLISGVPFGLTGLFYYESLKTLDASLAIIFLFQFVWIGSLFEWIFYKKKPTKNKLIAIAILIVGSVLSAGFVLNGELSLPLQGTIWALLSAFTFTSFIFISGSVAKELPPVLKSAILTTGGVIVVLIFLPPAFLFNTELLTGVAPYGLFLGFFGVALPPLLFSIGMPHIGPGLGTILSSAELPVVVSMSALILREDVTLLQWLGVLLILGGIIIGNMRMSKKNVKSIQVDNQSAI</sequence>
<dbReference type="InterPro" id="IPR000620">
    <property type="entry name" value="EamA_dom"/>
</dbReference>
<proteinExistence type="inferred from homology"/>
<dbReference type="Pfam" id="PF00892">
    <property type="entry name" value="EamA"/>
    <property type="match status" value="2"/>
</dbReference>
<dbReference type="PROSITE" id="PS51257">
    <property type="entry name" value="PROKAR_LIPOPROTEIN"/>
    <property type="match status" value="1"/>
</dbReference>
<dbReference type="PANTHER" id="PTHR42920:SF5">
    <property type="entry name" value="EAMA DOMAIN-CONTAINING PROTEIN"/>
    <property type="match status" value="1"/>
</dbReference>
<dbReference type="Proteomes" id="UP001342826">
    <property type="component" value="Unassembled WGS sequence"/>
</dbReference>
<evidence type="ECO:0000256" key="7">
    <source>
        <dbReference type="SAM" id="Phobius"/>
    </source>
</evidence>
<comment type="similarity">
    <text evidence="2">Belongs to the EamA transporter family.</text>
</comment>
<evidence type="ECO:0000256" key="5">
    <source>
        <dbReference type="ARBA" id="ARBA00022989"/>
    </source>
</evidence>
<feature type="transmembrane region" description="Helical" evidence="7">
    <location>
        <begin position="214"/>
        <end position="234"/>
    </location>
</feature>
<keyword evidence="4 7" id="KW-0812">Transmembrane</keyword>
<protein>
    <submittedName>
        <fullName evidence="9">DMT family transporter</fullName>
    </submittedName>
</protein>
<evidence type="ECO:0000256" key="3">
    <source>
        <dbReference type="ARBA" id="ARBA00022475"/>
    </source>
</evidence>
<accession>A0ABU6P2H2</accession>
<dbReference type="InterPro" id="IPR051258">
    <property type="entry name" value="Diverse_Substrate_Transporter"/>
</dbReference>
<evidence type="ECO:0000256" key="1">
    <source>
        <dbReference type="ARBA" id="ARBA00004651"/>
    </source>
</evidence>
<feature type="transmembrane region" description="Helical" evidence="7">
    <location>
        <begin position="90"/>
        <end position="111"/>
    </location>
</feature>
<evidence type="ECO:0000256" key="2">
    <source>
        <dbReference type="ARBA" id="ARBA00007362"/>
    </source>
</evidence>
<feature type="domain" description="EamA" evidence="8">
    <location>
        <begin position="151"/>
        <end position="282"/>
    </location>
</feature>
<keyword evidence="3" id="KW-1003">Cell membrane</keyword>
<evidence type="ECO:0000256" key="4">
    <source>
        <dbReference type="ARBA" id="ARBA00022692"/>
    </source>
</evidence>
<feature type="transmembrane region" description="Helical" evidence="7">
    <location>
        <begin position="39"/>
        <end position="55"/>
    </location>
</feature>
<keyword evidence="5 7" id="KW-1133">Transmembrane helix</keyword>
<name>A0ABU6P2H2_9BACI</name>
<dbReference type="EMBL" id="JARTFS010000018">
    <property type="protein sequence ID" value="MED4403553.1"/>
    <property type="molecule type" value="Genomic_DNA"/>
</dbReference>
<feature type="transmembrane region" description="Helical" evidence="7">
    <location>
        <begin position="267"/>
        <end position="285"/>
    </location>
</feature>
<evidence type="ECO:0000259" key="8">
    <source>
        <dbReference type="Pfam" id="PF00892"/>
    </source>
</evidence>
<feature type="transmembrane region" description="Helical" evidence="7">
    <location>
        <begin position="184"/>
        <end position="202"/>
    </location>
</feature>
<evidence type="ECO:0000313" key="10">
    <source>
        <dbReference type="Proteomes" id="UP001342826"/>
    </source>
</evidence>
<feature type="transmembrane region" description="Helical" evidence="7">
    <location>
        <begin position="153"/>
        <end position="172"/>
    </location>
</feature>
<feature type="domain" description="EamA" evidence="8">
    <location>
        <begin position="7"/>
        <end position="136"/>
    </location>
</feature>
<evidence type="ECO:0000313" key="9">
    <source>
        <dbReference type="EMBL" id="MED4403553.1"/>
    </source>
</evidence>
<dbReference type="InterPro" id="IPR037185">
    <property type="entry name" value="EmrE-like"/>
</dbReference>